<evidence type="ECO:0000313" key="1">
    <source>
        <dbReference type="Proteomes" id="UP000515129"/>
    </source>
</evidence>
<accession>A0A6P6J3G4</accession>
<proteinExistence type="predicted"/>
<name>A0A6P6J3G4_CARAU</name>
<gene>
    <name evidence="2" type="primary">LOC113040530</name>
</gene>
<dbReference type="KEGG" id="caua:113040530"/>
<evidence type="ECO:0000313" key="2">
    <source>
        <dbReference type="RefSeq" id="XP_026054634.1"/>
    </source>
</evidence>
<dbReference type="RefSeq" id="XP_026054634.1">
    <property type="nucleotide sequence ID" value="XM_026198849.1"/>
</dbReference>
<reference evidence="2" key="1">
    <citation type="submission" date="2025-08" db="UniProtKB">
        <authorList>
            <consortium name="RefSeq"/>
        </authorList>
    </citation>
    <scope>IDENTIFICATION</scope>
    <source>
        <strain evidence="2">Wakin</strain>
        <tissue evidence="2">Muscle</tissue>
    </source>
</reference>
<sequence>MHSSSTSTSPTFTSTLTKTTMGPTQCQFILNWSKNEEEVIVKINSTSKTTYRLRLMDNQNNTVFDANGHPPFKIPFKSLKPCTTYTVTVDECPLQQNLINLNVNKSTSHSAELEGGNKVCFKDSKWDLSECFAIKENSSCVQKDIHIKLDTCHYTMNVHMPPVKPQITFTETIPSQFEWPNKPRNCQENKFKVHCTGNGK</sequence>
<organism evidence="1 2">
    <name type="scientific">Carassius auratus</name>
    <name type="common">Goldfish</name>
    <dbReference type="NCBI Taxonomy" id="7957"/>
    <lineage>
        <taxon>Eukaryota</taxon>
        <taxon>Metazoa</taxon>
        <taxon>Chordata</taxon>
        <taxon>Craniata</taxon>
        <taxon>Vertebrata</taxon>
        <taxon>Euteleostomi</taxon>
        <taxon>Actinopterygii</taxon>
        <taxon>Neopterygii</taxon>
        <taxon>Teleostei</taxon>
        <taxon>Ostariophysi</taxon>
        <taxon>Cypriniformes</taxon>
        <taxon>Cyprinidae</taxon>
        <taxon>Cyprininae</taxon>
        <taxon>Carassius</taxon>
    </lineage>
</organism>
<protein>
    <submittedName>
        <fullName evidence="2">Receptor-type tyrosine-protein phosphatase C-like</fullName>
    </submittedName>
</protein>
<dbReference type="Proteomes" id="UP000515129">
    <property type="component" value="Chromosome 22"/>
</dbReference>
<dbReference type="GeneID" id="113040530"/>
<dbReference type="AlphaFoldDB" id="A0A6P6J3G4"/>
<keyword evidence="1" id="KW-1185">Reference proteome</keyword>
<dbReference type="OrthoDB" id="8911390at2759"/>